<dbReference type="InterPro" id="IPR020846">
    <property type="entry name" value="MFS_dom"/>
</dbReference>
<feature type="domain" description="Major facilitator superfamily (MFS) profile" evidence="6">
    <location>
        <begin position="19"/>
        <end position="503"/>
    </location>
</feature>
<dbReference type="InterPro" id="IPR036259">
    <property type="entry name" value="MFS_trans_sf"/>
</dbReference>
<dbReference type="Gene3D" id="1.20.1720.10">
    <property type="entry name" value="Multidrug resistance protein D"/>
    <property type="match status" value="1"/>
</dbReference>
<feature type="transmembrane region" description="Helical" evidence="5">
    <location>
        <begin position="61"/>
        <end position="78"/>
    </location>
</feature>
<keyword evidence="8" id="KW-1185">Reference proteome</keyword>
<proteinExistence type="predicted"/>
<dbReference type="Gene3D" id="1.20.1250.20">
    <property type="entry name" value="MFS general substrate transporter like domains"/>
    <property type="match status" value="1"/>
</dbReference>
<keyword evidence="4 5" id="KW-0472">Membrane</keyword>
<reference evidence="7" key="1">
    <citation type="submission" date="2022-10" db="EMBL/GenBank/DDBJ databases">
        <title>The complete genomes of actinobacterial strains from the NBC collection.</title>
        <authorList>
            <person name="Joergensen T.S."/>
            <person name="Alvarez Arevalo M."/>
            <person name="Sterndorff E.B."/>
            <person name="Faurdal D."/>
            <person name="Vuksanovic O."/>
            <person name="Mourched A.-S."/>
            <person name="Charusanti P."/>
            <person name="Shaw S."/>
            <person name="Blin K."/>
            <person name="Weber T."/>
        </authorList>
    </citation>
    <scope>NUCLEOTIDE SEQUENCE</scope>
    <source>
        <strain evidence="7">NBC_01482</strain>
    </source>
</reference>
<name>A0ABZ1YLF1_9NOCA</name>
<feature type="transmembrane region" description="Helical" evidence="5">
    <location>
        <begin position="299"/>
        <end position="324"/>
    </location>
</feature>
<dbReference type="Proteomes" id="UP001432062">
    <property type="component" value="Chromosome"/>
</dbReference>
<evidence type="ECO:0000313" key="7">
    <source>
        <dbReference type="EMBL" id="WUV43878.1"/>
    </source>
</evidence>
<evidence type="ECO:0000256" key="5">
    <source>
        <dbReference type="SAM" id="Phobius"/>
    </source>
</evidence>
<dbReference type="Pfam" id="PF07690">
    <property type="entry name" value="MFS_1"/>
    <property type="match status" value="1"/>
</dbReference>
<dbReference type="PANTHER" id="PTHR42718">
    <property type="entry name" value="MAJOR FACILITATOR SUPERFAMILY MULTIDRUG TRANSPORTER MFSC"/>
    <property type="match status" value="1"/>
</dbReference>
<gene>
    <name evidence="7" type="ORF">OG563_32380</name>
</gene>
<dbReference type="PANTHER" id="PTHR42718:SF42">
    <property type="entry name" value="EXPORT PROTEIN"/>
    <property type="match status" value="1"/>
</dbReference>
<evidence type="ECO:0000256" key="2">
    <source>
        <dbReference type="ARBA" id="ARBA00022692"/>
    </source>
</evidence>
<feature type="transmembrane region" description="Helical" evidence="5">
    <location>
        <begin position="480"/>
        <end position="499"/>
    </location>
</feature>
<dbReference type="PROSITE" id="PS50850">
    <property type="entry name" value="MFS"/>
    <property type="match status" value="1"/>
</dbReference>
<feature type="transmembrane region" description="Helical" evidence="5">
    <location>
        <begin position="203"/>
        <end position="223"/>
    </location>
</feature>
<keyword evidence="2 5" id="KW-0812">Transmembrane</keyword>
<evidence type="ECO:0000256" key="1">
    <source>
        <dbReference type="ARBA" id="ARBA00004651"/>
    </source>
</evidence>
<feature type="transmembrane region" description="Helical" evidence="5">
    <location>
        <begin position="143"/>
        <end position="165"/>
    </location>
</feature>
<evidence type="ECO:0000259" key="6">
    <source>
        <dbReference type="PROSITE" id="PS50850"/>
    </source>
</evidence>
<feature type="transmembrane region" description="Helical" evidence="5">
    <location>
        <begin position="336"/>
        <end position="353"/>
    </location>
</feature>
<keyword evidence="3 5" id="KW-1133">Transmembrane helix</keyword>
<feature type="transmembrane region" description="Helical" evidence="5">
    <location>
        <begin position="266"/>
        <end position="293"/>
    </location>
</feature>
<feature type="transmembrane region" description="Helical" evidence="5">
    <location>
        <begin position="16"/>
        <end position="41"/>
    </location>
</feature>
<accession>A0ABZ1YLF1</accession>
<evidence type="ECO:0000256" key="4">
    <source>
        <dbReference type="ARBA" id="ARBA00023136"/>
    </source>
</evidence>
<dbReference type="EMBL" id="CP109441">
    <property type="protein sequence ID" value="WUV43878.1"/>
    <property type="molecule type" value="Genomic_DNA"/>
</dbReference>
<protein>
    <submittedName>
        <fullName evidence="7">MFS transporter</fullName>
    </submittedName>
</protein>
<feature type="transmembrane region" description="Helical" evidence="5">
    <location>
        <begin position="171"/>
        <end position="191"/>
    </location>
</feature>
<dbReference type="InterPro" id="IPR011701">
    <property type="entry name" value="MFS"/>
</dbReference>
<evidence type="ECO:0000256" key="3">
    <source>
        <dbReference type="ARBA" id="ARBA00022989"/>
    </source>
</evidence>
<evidence type="ECO:0000313" key="8">
    <source>
        <dbReference type="Proteomes" id="UP001432062"/>
    </source>
</evidence>
<sequence length="505" mass="51489">MDTVEILESPRSSRSLWWMLTVSCLAVALVVASMAALYTALPGIAVDIGASQTQLTWIVDGYTLVLACLVLPAGALGDRYGRRRALIVGLLVFSVASALPLLVADPIFLIAARASAGLGAALIMPSTLSILTGSFPSSGTGRAVGIWAGVAGAAGAVGIVGSGLLLRWWSWHSIFATLAGVGAVLLVLAFALPESREVDRPPLDPIGSVCVAVGLGLAVVGTIEAPLRGWLDVGVLGLFAGAAVALAAFVLVELRAEHPLLDIRLLALRGFGSGAASITIEFFAIFGIFLLLVQYLQLVLGYSALLAASAMGPMVVPIAAISAVAPWLADRIGPRVVLSVAMVILAGGLFAASRLDSGATYLDVLWPLLIISVGIGLGMAPPTALIMADTPMAKQGVAAAVNDAARELGAAIGIAVAGSVLAAGYRSRIEPALADLPEPARDPVSESFAATLELADRSGPAAQPLREIAEAAFIHGISQATFALGCVVLVAAVPIACWGPGRKRG</sequence>
<dbReference type="SUPFAM" id="SSF103473">
    <property type="entry name" value="MFS general substrate transporter"/>
    <property type="match status" value="1"/>
</dbReference>
<dbReference type="CDD" id="cd17321">
    <property type="entry name" value="MFS_MMR_MDR_like"/>
    <property type="match status" value="1"/>
</dbReference>
<feature type="transmembrane region" description="Helical" evidence="5">
    <location>
        <begin position="85"/>
        <end position="104"/>
    </location>
</feature>
<dbReference type="RefSeq" id="WP_329406481.1">
    <property type="nucleotide sequence ID" value="NZ_CP109441.1"/>
</dbReference>
<feature type="transmembrane region" description="Helical" evidence="5">
    <location>
        <begin position="365"/>
        <end position="387"/>
    </location>
</feature>
<feature type="transmembrane region" description="Helical" evidence="5">
    <location>
        <begin position="235"/>
        <end position="254"/>
    </location>
</feature>
<comment type="subcellular location">
    <subcellularLocation>
        <location evidence="1">Cell membrane</location>
        <topology evidence="1">Multi-pass membrane protein</topology>
    </subcellularLocation>
</comment>
<organism evidence="7 8">
    <name type="scientific">Nocardia vinacea</name>
    <dbReference type="NCBI Taxonomy" id="96468"/>
    <lineage>
        <taxon>Bacteria</taxon>
        <taxon>Bacillati</taxon>
        <taxon>Actinomycetota</taxon>
        <taxon>Actinomycetes</taxon>
        <taxon>Mycobacteriales</taxon>
        <taxon>Nocardiaceae</taxon>
        <taxon>Nocardia</taxon>
    </lineage>
</organism>